<evidence type="ECO:0000256" key="1">
    <source>
        <dbReference type="ARBA" id="ARBA00004418"/>
    </source>
</evidence>
<organism evidence="6 7">
    <name type="scientific">Pseudooceanicola lipolyticus</name>
    <dbReference type="NCBI Taxonomy" id="2029104"/>
    <lineage>
        <taxon>Bacteria</taxon>
        <taxon>Pseudomonadati</taxon>
        <taxon>Pseudomonadota</taxon>
        <taxon>Alphaproteobacteria</taxon>
        <taxon>Rhodobacterales</taxon>
        <taxon>Paracoccaceae</taxon>
        <taxon>Pseudooceanicola</taxon>
    </lineage>
</organism>
<comment type="caution">
    <text evidence="6">The sequence shown here is derived from an EMBL/GenBank/DDBJ whole genome shotgun (WGS) entry which is preliminary data.</text>
</comment>
<evidence type="ECO:0000256" key="3">
    <source>
        <dbReference type="ARBA" id="ARBA00022448"/>
    </source>
</evidence>
<dbReference type="InterPro" id="IPR038404">
    <property type="entry name" value="TRAP_DctP_sf"/>
</dbReference>
<evidence type="ECO:0000256" key="2">
    <source>
        <dbReference type="ARBA" id="ARBA00009023"/>
    </source>
</evidence>
<evidence type="ECO:0008006" key="8">
    <source>
        <dbReference type="Google" id="ProtNLM"/>
    </source>
</evidence>
<dbReference type="EMBL" id="PGTB01000023">
    <property type="protein sequence ID" value="PJE37071.1"/>
    <property type="molecule type" value="Genomic_DNA"/>
</dbReference>
<keyword evidence="3" id="KW-0813">Transport</keyword>
<dbReference type="PANTHER" id="PTHR33376:SF7">
    <property type="entry name" value="C4-DICARBOXYLATE-BINDING PROTEIN DCTB"/>
    <property type="match status" value="1"/>
</dbReference>
<dbReference type="AlphaFoldDB" id="A0A2M8J2R0"/>
<dbReference type="Gene3D" id="3.40.190.170">
    <property type="entry name" value="Bacterial extracellular solute-binding protein, family 7"/>
    <property type="match status" value="1"/>
</dbReference>
<protein>
    <recommendedName>
        <fullName evidence="8">C4-dicarboxylate ABC transporter substrate-binding protein</fullName>
    </recommendedName>
</protein>
<gene>
    <name evidence="6" type="ORF">CVM52_08945</name>
</gene>
<evidence type="ECO:0000313" key="7">
    <source>
        <dbReference type="Proteomes" id="UP000231553"/>
    </source>
</evidence>
<dbReference type="InterPro" id="IPR018389">
    <property type="entry name" value="DctP_fam"/>
</dbReference>
<dbReference type="Proteomes" id="UP000231553">
    <property type="component" value="Unassembled WGS sequence"/>
</dbReference>
<comment type="similarity">
    <text evidence="2">Belongs to the bacterial solute-binding protein 7 family.</text>
</comment>
<keyword evidence="7" id="KW-1185">Reference proteome</keyword>
<dbReference type="OrthoDB" id="9803763at2"/>
<dbReference type="CDD" id="cd13603">
    <property type="entry name" value="PBP2_TRAP_Siap_TeaA_like"/>
    <property type="match status" value="1"/>
</dbReference>
<dbReference type="GO" id="GO:0055085">
    <property type="term" value="P:transmembrane transport"/>
    <property type="evidence" value="ECO:0007669"/>
    <property type="project" value="InterPro"/>
</dbReference>
<evidence type="ECO:0000313" key="6">
    <source>
        <dbReference type="EMBL" id="PJE37071.1"/>
    </source>
</evidence>
<proteinExistence type="inferred from homology"/>
<accession>A0A2M8J2R0</accession>
<sequence>MKAAFRIRFGGYQGPESVHTRGMEAFAAALDDLTGGEVQVELQRNVTEQGHKAADLLDLTERGKLDACYFSSSYLAGRVPSLSLFDQHFAVPDRAGAFALLDGALGARLGADVAERTGFSVLGVWDNGLRHISTAARPVRRPVDCAGLSLRTLANEDHQRLFRALGFVPRVIDVKDLAGAVARGEIDAQENPLTNIFRFGLHETHRCVTMTGHLLGIALVLFNRAALSGWPAEIRQAVAQAVRESERVQRALALEEDEVCTSELQRAGVVLVPLSDAERDKFRDALAPELSRSRARLAPDLLDLFDTARGAQPEPLS</sequence>
<comment type="subcellular location">
    <subcellularLocation>
        <location evidence="1">Periplasm</location>
    </subcellularLocation>
</comment>
<evidence type="ECO:0000256" key="5">
    <source>
        <dbReference type="ARBA" id="ARBA00022764"/>
    </source>
</evidence>
<keyword evidence="4" id="KW-0732">Signal</keyword>
<keyword evidence="5" id="KW-0574">Periplasm</keyword>
<dbReference type="Pfam" id="PF03480">
    <property type="entry name" value="DctP"/>
    <property type="match status" value="1"/>
</dbReference>
<dbReference type="PANTHER" id="PTHR33376">
    <property type="match status" value="1"/>
</dbReference>
<evidence type="ECO:0000256" key="4">
    <source>
        <dbReference type="ARBA" id="ARBA00022729"/>
    </source>
</evidence>
<dbReference type="RefSeq" id="WP_100162169.1">
    <property type="nucleotide sequence ID" value="NZ_PGTB01000023.1"/>
</dbReference>
<dbReference type="NCBIfam" id="NF037995">
    <property type="entry name" value="TRAP_S1"/>
    <property type="match status" value="1"/>
</dbReference>
<dbReference type="GO" id="GO:0042597">
    <property type="term" value="C:periplasmic space"/>
    <property type="evidence" value="ECO:0007669"/>
    <property type="project" value="UniProtKB-SubCell"/>
</dbReference>
<name>A0A2M8J2R0_9RHOB</name>
<reference evidence="6 7" key="1">
    <citation type="journal article" date="2018" name="Int. J. Syst. Evol. Microbiol.">
        <title>Pseudooceanicola lipolyticus sp. nov., a marine alphaproteobacterium, reclassification of Oceanicola flagellatus as Pseudooceanicola flagellatus comb. nov. and emended description of the genus Pseudooceanicola.</title>
        <authorList>
            <person name="Huang M.-M."/>
            <person name="Guo L.-L."/>
            <person name="Wu Y.-H."/>
            <person name="Lai Q.-L."/>
            <person name="Shao Z.-Z."/>
            <person name="Wang C.-S."/>
            <person name="Wu M."/>
            <person name="Xu X.-W."/>
        </authorList>
    </citation>
    <scope>NUCLEOTIDE SEQUENCE [LARGE SCALE GENOMIC DNA]</scope>
    <source>
        <strain evidence="6 7">157</strain>
    </source>
</reference>